<dbReference type="Proteomes" id="UP000187429">
    <property type="component" value="Unassembled WGS sequence"/>
</dbReference>
<evidence type="ECO:0000313" key="3">
    <source>
        <dbReference type="Proteomes" id="UP000187429"/>
    </source>
</evidence>
<gene>
    <name evidence="2" type="ORF">AYI69_g183</name>
</gene>
<organism evidence="2 3">
    <name type="scientific">Smittium culicis</name>
    <dbReference type="NCBI Taxonomy" id="133412"/>
    <lineage>
        <taxon>Eukaryota</taxon>
        <taxon>Fungi</taxon>
        <taxon>Fungi incertae sedis</taxon>
        <taxon>Zoopagomycota</taxon>
        <taxon>Kickxellomycotina</taxon>
        <taxon>Harpellomycetes</taxon>
        <taxon>Harpellales</taxon>
        <taxon>Legeriomycetaceae</taxon>
        <taxon>Smittium</taxon>
    </lineage>
</organism>
<evidence type="ECO:0000313" key="2">
    <source>
        <dbReference type="EMBL" id="OMJ30275.1"/>
    </source>
</evidence>
<feature type="compositionally biased region" description="Low complexity" evidence="1">
    <location>
        <begin position="67"/>
        <end position="83"/>
    </location>
</feature>
<reference evidence="3" key="1">
    <citation type="submission" date="2017-01" db="EMBL/GenBank/DDBJ databases">
        <authorList>
            <person name="Wang Y."/>
            <person name="White M."/>
            <person name="Kvist S."/>
            <person name="Moncalvo J.-M."/>
        </authorList>
    </citation>
    <scope>NUCLEOTIDE SEQUENCE [LARGE SCALE GENOMIC DNA]</scope>
    <source>
        <strain evidence="3">ID-206-W2</strain>
    </source>
</reference>
<name>A0A1R1YTT7_9FUNG</name>
<dbReference type="EMBL" id="LSSM01000039">
    <property type="protein sequence ID" value="OMJ30275.1"/>
    <property type="molecule type" value="Genomic_DNA"/>
</dbReference>
<protein>
    <submittedName>
        <fullName evidence="2">Uncharacterized protein</fullName>
    </submittedName>
</protein>
<keyword evidence="3" id="KW-1185">Reference proteome</keyword>
<dbReference type="AlphaFoldDB" id="A0A1R1YTT7"/>
<evidence type="ECO:0000256" key="1">
    <source>
        <dbReference type="SAM" id="MobiDB-lite"/>
    </source>
</evidence>
<feature type="region of interest" description="Disordered" evidence="1">
    <location>
        <begin position="57"/>
        <end position="101"/>
    </location>
</feature>
<sequence length="101" mass="10661">MSRKLRSTARSLIAFGLTSPPTDVTDTFIISFGSGIEYKEMNGSISLTKLSMAASTLPSSRKYPSDKPASLEPASLPSSSSSSSDKDISPIHSTKSISSDE</sequence>
<accession>A0A1R1YTT7</accession>
<comment type="caution">
    <text evidence="2">The sequence shown here is derived from an EMBL/GenBank/DDBJ whole genome shotgun (WGS) entry which is preliminary data.</text>
</comment>
<proteinExistence type="predicted"/>